<evidence type="ECO:0000313" key="6">
    <source>
        <dbReference type="Proteomes" id="UP001439008"/>
    </source>
</evidence>
<keyword evidence="1 4" id="KW-0853">WD repeat</keyword>
<gene>
    <name evidence="5" type="ORF">MHBO_000561</name>
</gene>
<reference evidence="5 6" key="1">
    <citation type="journal article" date="2024" name="BMC Biol.">
        <title>Comparative genomics of Ascetosporea gives new insight into the evolutionary basis for animal parasitism in Rhizaria.</title>
        <authorList>
            <person name="Hiltunen Thoren M."/>
            <person name="Onut-Brannstrom I."/>
            <person name="Alfjorden A."/>
            <person name="Peckova H."/>
            <person name="Swords F."/>
            <person name="Hooper C."/>
            <person name="Holzer A.S."/>
            <person name="Bass D."/>
            <person name="Burki F."/>
        </authorList>
    </citation>
    <scope>NUCLEOTIDE SEQUENCE [LARGE SCALE GENOMIC DNA]</scope>
    <source>
        <strain evidence="5">20-A016</strain>
    </source>
</reference>
<dbReference type="InterPro" id="IPR001680">
    <property type="entry name" value="WD40_rpt"/>
</dbReference>
<sequence>MSETFLESHIWDSSTRIKSISLNKAENKILFGCDDGVIRFYEIYNNKFKIGTEIEFYGHKKSVENIIWTDLSNNHFVSFGSDGVINFWAIISKTPIKTISTESKYTGLSINLKDNIFSVCFSNDDGGPEPKGIEFYDTKLETLKFRQKLSHRAQFTNWVENNNKFVYSTYNVITISEFRNQNDKIELNFVEKLKICSDAATCTSLNITDDEKFLLVGSTDSSITVFSTKNWTCLQTLYPFPSTIKAMTTISDLSLVLSSSSKPSIMLSDFKSTENKKVFLLHRTPKFLVYGQNKKFVVCGYDSKNGSTKHDYCASIFDEKDILK</sequence>
<protein>
    <submittedName>
        <fullName evidence="5">Uncharacterized protein</fullName>
    </submittedName>
</protein>
<dbReference type="Proteomes" id="UP001439008">
    <property type="component" value="Unassembled WGS sequence"/>
</dbReference>
<comment type="caution">
    <text evidence="5">The sequence shown here is derived from an EMBL/GenBank/DDBJ whole genome shotgun (WGS) entry which is preliminary data.</text>
</comment>
<keyword evidence="2" id="KW-0677">Repeat</keyword>
<evidence type="ECO:0000256" key="2">
    <source>
        <dbReference type="ARBA" id="ARBA00022737"/>
    </source>
</evidence>
<accession>A0ABV2AG46</accession>
<dbReference type="EMBL" id="JBDODL010000095">
    <property type="protein sequence ID" value="MES1918617.1"/>
    <property type="molecule type" value="Genomic_DNA"/>
</dbReference>
<dbReference type="SMART" id="SM00320">
    <property type="entry name" value="WD40"/>
    <property type="match status" value="4"/>
</dbReference>
<proteinExistence type="inferred from homology"/>
<dbReference type="PROSITE" id="PS50082">
    <property type="entry name" value="WD_REPEATS_2"/>
    <property type="match status" value="1"/>
</dbReference>
<dbReference type="Gene3D" id="2.130.10.10">
    <property type="entry name" value="YVTN repeat-like/Quinoprotein amine dehydrogenase"/>
    <property type="match status" value="2"/>
</dbReference>
<evidence type="ECO:0000313" key="5">
    <source>
        <dbReference type="EMBL" id="MES1918617.1"/>
    </source>
</evidence>
<dbReference type="PANTHER" id="PTHR22839:SF0">
    <property type="entry name" value="THO COMPLEX SUBUNIT 3"/>
    <property type="match status" value="1"/>
</dbReference>
<organism evidence="5 6">
    <name type="scientific">Bonamia ostreae</name>
    <dbReference type="NCBI Taxonomy" id="126728"/>
    <lineage>
        <taxon>Eukaryota</taxon>
        <taxon>Sar</taxon>
        <taxon>Rhizaria</taxon>
        <taxon>Endomyxa</taxon>
        <taxon>Ascetosporea</taxon>
        <taxon>Haplosporida</taxon>
        <taxon>Bonamia</taxon>
    </lineage>
</organism>
<name>A0ABV2AG46_9EUKA</name>
<dbReference type="PANTHER" id="PTHR22839">
    <property type="entry name" value="THO COMPLEX SUBUNIT 3 THO3"/>
    <property type="match status" value="1"/>
</dbReference>
<evidence type="ECO:0000256" key="3">
    <source>
        <dbReference type="ARBA" id="ARBA00046343"/>
    </source>
</evidence>
<feature type="repeat" description="WD" evidence="4">
    <location>
        <begin position="56"/>
        <end position="98"/>
    </location>
</feature>
<dbReference type="InterPro" id="IPR015943">
    <property type="entry name" value="WD40/YVTN_repeat-like_dom_sf"/>
</dbReference>
<evidence type="ECO:0000256" key="1">
    <source>
        <dbReference type="ARBA" id="ARBA00022574"/>
    </source>
</evidence>
<comment type="similarity">
    <text evidence="3">Belongs to the THOC3 family.</text>
</comment>
<evidence type="ECO:0000256" key="4">
    <source>
        <dbReference type="PROSITE-ProRule" id="PRU00221"/>
    </source>
</evidence>
<dbReference type="SUPFAM" id="SSF50978">
    <property type="entry name" value="WD40 repeat-like"/>
    <property type="match status" value="1"/>
</dbReference>
<dbReference type="InterPro" id="IPR040132">
    <property type="entry name" value="Tex1/THOC3"/>
</dbReference>
<dbReference type="InterPro" id="IPR036322">
    <property type="entry name" value="WD40_repeat_dom_sf"/>
</dbReference>
<keyword evidence="6" id="KW-1185">Reference proteome</keyword>